<feature type="compositionally biased region" description="Basic and acidic residues" evidence="1">
    <location>
        <begin position="156"/>
        <end position="177"/>
    </location>
</feature>
<reference evidence="3" key="1">
    <citation type="submission" date="2022-11" db="UniProtKB">
        <authorList>
            <consortium name="WormBaseParasite"/>
        </authorList>
    </citation>
    <scope>IDENTIFICATION</scope>
</reference>
<feature type="compositionally biased region" description="Polar residues" evidence="1">
    <location>
        <begin position="53"/>
        <end position="78"/>
    </location>
</feature>
<keyword evidence="2" id="KW-1185">Reference proteome</keyword>
<accession>A0A914Z0I3</accession>
<feature type="compositionally biased region" description="Polar residues" evidence="1">
    <location>
        <begin position="91"/>
        <end position="124"/>
    </location>
</feature>
<evidence type="ECO:0000256" key="1">
    <source>
        <dbReference type="SAM" id="MobiDB-lite"/>
    </source>
</evidence>
<protein>
    <submittedName>
        <fullName evidence="3">Uncharacterized protein</fullName>
    </submittedName>
</protein>
<proteinExistence type="predicted"/>
<feature type="region of interest" description="Disordered" evidence="1">
    <location>
        <begin position="1"/>
        <end position="198"/>
    </location>
</feature>
<dbReference type="AlphaFoldDB" id="A0A914Z0I3"/>
<evidence type="ECO:0000313" key="3">
    <source>
        <dbReference type="WBParaSite" id="PSU_v2.g6242.t1"/>
    </source>
</evidence>
<dbReference type="Proteomes" id="UP000887577">
    <property type="component" value="Unplaced"/>
</dbReference>
<name>A0A914Z0I3_9BILA</name>
<evidence type="ECO:0000313" key="2">
    <source>
        <dbReference type="Proteomes" id="UP000887577"/>
    </source>
</evidence>
<sequence>MAYRDRGGGGRGRGRYRNPPQNLHRNSGHGGIPMDNNGTFGHGGILMNDSHYQEVSQGGNQMNNSRNSGHGGIPTNNLNHRDSREYGRWANRNQGYSNPRQGNYGNQRYMQEDQGGSSSRTFRQQVPALGGDQGYSIPTQGQGGFADFGFLSPEEDERRRRELNGQKEEGTVKDNKEINSVNAKESNLDQESVKQVEK</sequence>
<organism evidence="2 3">
    <name type="scientific">Panagrolaimus superbus</name>
    <dbReference type="NCBI Taxonomy" id="310955"/>
    <lineage>
        <taxon>Eukaryota</taxon>
        <taxon>Metazoa</taxon>
        <taxon>Ecdysozoa</taxon>
        <taxon>Nematoda</taxon>
        <taxon>Chromadorea</taxon>
        <taxon>Rhabditida</taxon>
        <taxon>Tylenchina</taxon>
        <taxon>Panagrolaimomorpha</taxon>
        <taxon>Panagrolaimoidea</taxon>
        <taxon>Panagrolaimidae</taxon>
        <taxon>Panagrolaimus</taxon>
    </lineage>
</organism>
<dbReference type="WBParaSite" id="PSU_v2.g6242.t1">
    <property type="protein sequence ID" value="PSU_v2.g6242.t1"/>
    <property type="gene ID" value="PSU_v2.g6242"/>
</dbReference>